<sequence length="84" mass="9037">MSLKCLALCLLLAIAFVDDTMVSSTMIACAPGHIPYCLQDRLRPDVCKCGFPHGQCPPQDSNCPPGRSPVVTKGGKTACYYECK</sequence>
<keyword evidence="1" id="KW-0732">Signal</keyword>
<protein>
    <submittedName>
        <fullName evidence="2">Putative secreted peptide</fullName>
    </submittedName>
</protein>
<dbReference type="EMBL" id="GEFH01000911">
    <property type="protein sequence ID" value="JAP67670.1"/>
    <property type="molecule type" value="mRNA"/>
</dbReference>
<reference evidence="2" key="1">
    <citation type="journal article" date="2017" name="Ticks Tick Borne Dis.">
        <title>An insight into the sialome of Hyalomma excavatum.</title>
        <authorList>
            <person name="Ribeiro J.M."/>
            <person name="Slovak M."/>
            <person name="Francischetti I.M."/>
        </authorList>
    </citation>
    <scope>NUCLEOTIDE SEQUENCE</scope>
    <source>
        <strain evidence="2">Samish</strain>
        <tissue evidence="2">Salivary glands</tissue>
    </source>
</reference>
<feature type="chain" id="PRO_5007283954" evidence="1">
    <location>
        <begin position="20"/>
        <end position="84"/>
    </location>
</feature>
<evidence type="ECO:0000256" key="1">
    <source>
        <dbReference type="SAM" id="SignalP"/>
    </source>
</evidence>
<evidence type="ECO:0000313" key="2">
    <source>
        <dbReference type="EMBL" id="JAP67670.1"/>
    </source>
</evidence>
<feature type="signal peptide" evidence="1">
    <location>
        <begin position="1"/>
        <end position="19"/>
    </location>
</feature>
<accession>A0A131XNJ3</accession>
<proteinExistence type="evidence at transcript level"/>
<organism evidence="2">
    <name type="scientific">Hyalomma excavatum</name>
    <dbReference type="NCBI Taxonomy" id="257692"/>
    <lineage>
        <taxon>Eukaryota</taxon>
        <taxon>Metazoa</taxon>
        <taxon>Ecdysozoa</taxon>
        <taxon>Arthropoda</taxon>
        <taxon>Chelicerata</taxon>
        <taxon>Arachnida</taxon>
        <taxon>Acari</taxon>
        <taxon>Parasitiformes</taxon>
        <taxon>Ixodida</taxon>
        <taxon>Ixodoidea</taxon>
        <taxon>Ixodidae</taxon>
        <taxon>Hyalomminae</taxon>
        <taxon>Hyalomma</taxon>
    </lineage>
</organism>
<name>A0A131XNJ3_9ACAR</name>
<dbReference type="AlphaFoldDB" id="A0A131XNJ3"/>